<organism evidence="3 4">
    <name type="scientific">Pseudomonas triclosanedens</name>
    <dbReference type="NCBI Taxonomy" id="2961893"/>
    <lineage>
        <taxon>Bacteria</taxon>
        <taxon>Pseudomonadati</taxon>
        <taxon>Pseudomonadota</taxon>
        <taxon>Gammaproteobacteria</taxon>
        <taxon>Pseudomonadales</taxon>
        <taxon>Pseudomonadaceae</taxon>
        <taxon>Pseudomonas</taxon>
    </lineage>
</organism>
<dbReference type="EMBL" id="CP113432">
    <property type="protein sequence ID" value="WAI47538.1"/>
    <property type="molecule type" value="Genomic_DNA"/>
</dbReference>
<evidence type="ECO:0000313" key="3">
    <source>
        <dbReference type="EMBL" id="WAI47538.1"/>
    </source>
</evidence>
<feature type="region of interest" description="Disordered" evidence="1">
    <location>
        <begin position="307"/>
        <end position="336"/>
    </location>
</feature>
<proteinExistence type="predicted"/>
<keyword evidence="2" id="KW-0472">Membrane</keyword>
<feature type="transmembrane region" description="Helical" evidence="2">
    <location>
        <begin position="56"/>
        <end position="75"/>
    </location>
</feature>
<sequence>MDTLLILLGLLLILAGYVWLIVQAFGRSLFWGIGSLLPPLALVFMLRHWARARHAIGLGALGCIPLVVGLTLLAAQDAARLEAILRLEWLHPEQPARPDLAIRLNGELNGKPFVPEQAELIDGVLSLREGEDFYAHREVQVRLLAPVDGPLRLDVLPDDPGKLPEVEVSWLAPGQDLPEAIRLTRGYSLHLDLTPEAPNRMKGIFHLVLPAQMQTTLSGQVELYTNHLRYRDGEVDTRHDSQDTLAYVVRDYLQRRFSRRDIELGQLPRLEIRHSKLDVPVSFRVGDEPQELQLELVKSETRGWGVQDDRYPKLPDLPPAPSRPSESALSVAPSRPANVPETGLITLQRLQAAPQRFTNRAMRVQTERGRLAEGVFVGLDHDGRLVIRHVMSGAGEASYILRPSEVVSIELLAH</sequence>
<evidence type="ECO:0000313" key="4">
    <source>
        <dbReference type="Proteomes" id="UP001163624"/>
    </source>
</evidence>
<evidence type="ECO:0000256" key="1">
    <source>
        <dbReference type="SAM" id="MobiDB-lite"/>
    </source>
</evidence>
<reference evidence="3" key="1">
    <citation type="submission" date="2022-11" db="EMBL/GenBank/DDBJ databases">
        <title>Pseudomonas triclosanedens sp. nov., a triclosan degrader isolated from activated sludge.</title>
        <authorList>
            <person name="Yin Y."/>
            <person name="Lu Z."/>
        </authorList>
    </citation>
    <scope>NUCLEOTIDE SEQUENCE</scope>
    <source>
        <strain evidence="3">ZM23</strain>
    </source>
</reference>
<protein>
    <submittedName>
        <fullName evidence="3">MFS transporter</fullName>
    </submittedName>
</protein>
<gene>
    <name evidence="3" type="ORF">OU419_17340</name>
</gene>
<dbReference type="RefSeq" id="WP_254475741.1">
    <property type="nucleotide sequence ID" value="NZ_CP113432.1"/>
</dbReference>
<dbReference type="Proteomes" id="UP001163624">
    <property type="component" value="Chromosome"/>
</dbReference>
<evidence type="ECO:0000256" key="2">
    <source>
        <dbReference type="SAM" id="Phobius"/>
    </source>
</evidence>
<feature type="transmembrane region" description="Helical" evidence="2">
    <location>
        <begin position="30"/>
        <end position="49"/>
    </location>
</feature>
<keyword evidence="2" id="KW-0812">Transmembrane</keyword>
<accession>A0ABY6ZU72</accession>
<keyword evidence="2" id="KW-1133">Transmembrane helix</keyword>
<name>A0ABY6ZU72_9PSED</name>
<keyword evidence="4" id="KW-1185">Reference proteome</keyword>